<name>E0WU72_9ENTR</name>
<dbReference type="EMBL" id="GL379636">
    <property type="protein sequence ID" value="EFL91444.1"/>
    <property type="molecule type" value="Genomic_DNA"/>
</dbReference>
<sequence length="138" mass="15795">MIFIRALSLPSTIKNRLITDLNLDFLSHFMQQYSTLKPIKLPLDKLNPWTRRALNIKAIHNFSTDTVIMISNQLIWPLMGTIVAKGIINVNLPMSISNNSTDTINHAGTTMVAINENLITGSKQQTNTLYYHFLEYYR</sequence>
<evidence type="ECO:0000313" key="2">
    <source>
        <dbReference type="Proteomes" id="UP000005726"/>
    </source>
</evidence>
<evidence type="ECO:0000313" key="1">
    <source>
        <dbReference type="EMBL" id="EFL91444.1"/>
    </source>
</evidence>
<dbReference type="RefSeq" id="WP_006705258.1">
    <property type="nucleotide sequence ID" value="NZ_CAWLGB010000048.1"/>
</dbReference>
<gene>
    <name evidence="1" type="ORF">REG_1642</name>
</gene>
<reference evidence="1" key="1">
    <citation type="journal article" date="2009" name="Environ. Microbiol.">
        <title>Dynamics of genome evolution in facultative symbionts of aphids.</title>
        <authorList>
            <person name="Degnan P.H."/>
            <person name="Leonardo T.E."/>
            <person name="Cass B.N."/>
            <person name="Hurwitz B."/>
            <person name="Stern D."/>
            <person name="Gibbs R.A."/>
            <person name="Richards S."/>
            <person name="Moran N.A."/>
        </authorList>
    </citation>
    <scope>NUCLEOTIDE SEQUENCE [LARGE SCALE GENOMIC DNA]</scope>
    <source>
        <strain evidence="1">LSR1</strain>
    </source>
</reference>
<dbReference type="Proteomes" id="UP000005726">
    <property type="component" value="Unassembled WGS sequence"/>
</dbReference>
<proteinExistence type="predicted"/>
<organism evidence="1 2">
    <name type="scientific">Candidatus Regiella insecticola LSR1</name>
    <dbReference type="NCBI Taxonomy" id="663321"/>
    <lineage>
        <taxon>Bacteria</taxon>
        <taxon>Pseudomonadati</taxon>
        <taxon>Pseudomonadota</taxon>
        <taxon>Gammaproteobacteria</taxon>
        <taxon>Enterobacterales</taxon>
        <taxon>Enterobacteriaceae</taxon>
        <taxon>aphid secondary symbionts</taxon>
        <taxon>Candidatus Regiella</taxon>
    </lineage>
</organism>
<protein>
    <submittedName>
        <fullName evidence="1">Uncharacterized protein</fullName>
    </submittedName>
</protein>
<dbReference type="AlphaFoldDB" id="E0WU72"/>
<keyword evidence="2" id="KW-1185">Reference proteome</keyword>
<accession>E0WU72</accession>
<dbReference type="HOGENOM" id="CLU_1851489_0_0_6"/>